<name>A0A399T3M9_9BACT</name>
<keyword evidence="1" id="KW-0812">Transmembrane</keyword>
<proteinExistence type="predicted"/>
<organism evidence="3 4">
    <name type="scientific">Maribellus luteus</name>
    <dbReference type="NCBI Taxonomy" id="2305463"/>
    <lineage>
        <taxon>Bacteria</taxon>
        <taxon>Pseudomonadati</taxon>
        <taxon>Bacteroidota</taxon>
        <taxon>Bacteroidia</taxon>
        <taxon>Marinilabiliales</taxon>
        <taxon>Prolixibacteraceae</taxon>
        <taxon>Maribellus</taxon>
    </lineage>
</organism>
<feature type="domain" description="Inner membrane protein YgaP-like transmembrane" evidence="2">
    <location>
        <begin position="1"/>
        <end position="59"/>
    </location>
</feature>
<dbReference type="AlphaFoldDB" id="A0A399T3M9"/>
<dbReference type="Pfam" id="PF11127">
    <property type="entry name" value="YgaP-like_TM"/>
    <property type="match status" value="1"/>
</dbReference>
<evidence type="ECO:0000256" key="1">
    <source>
        <dbReference type="SAM" id="Phobius"/>
    </source>
</evidence>
<dbReference type="OrthoDB" id="9804804at2"/>
<comment type="caution">
    <text evidence="3">The sequence shown here is derived from an EMBL/GenBank/DDBJ whole genome shotgun (WGS) entry which is preliminary data.</text>
</comment>
<keyword evidence="1" id="KW-0472">Membrane</keyword>
<reference evidence="3 4" key="1">
    <citation type="submission" date="2018-08" db="EMBL/GenBank/DDBJ databases">
        <title>Pallidiluteibacterium maritimus gen. nov., sp. nov., isolated from coastal sediment.</title>
        <authorList>
            <person name="Zhou L.Y."/>
        </authorList>
    </citation>
    <scope>NUCLEOTIDE SEQUENCE [LARGE SCALE GENOMIC DNA]</scope>
    <source>
        <strain evidence="3 4">XSD2</strain>
    </source>
</reference>
<evidence type="ECO:0000313" key="4">
    <source>
        <dbReference type="Proteomes" id="UP000265926"/>
    </source>
</evidence>
<gene>
    <name evidence="3" type="ORF">D1614_09635</name>
</gene>
<accession>A0A399T3M9</accession>
<keyword evidence="1" id="KW-1133">Transmembrane helix</keyword>
<dbReference type="EMBL" id="QWGR01000004">
    <property type="protein sequence ID" value="RIJ48777.1"/>
    <property type="molecule type" value="Genomic_DNA"/>
</dbReference>
<evidence type="ECO:0000259" key="2">
    <source>
        <dbReference type="Pfam" id="PF11127"/>
    </source>
</evidence>
<feature type="transmembrane region" description="Helical" evidence="1">
    <location>
        <begin position="12"/>
        <end position="27"/>
    </location>
</feature>
<protein>
    <submittedName>
        <fullName evidence="3">DUF2892 domain-containing protein</fullName>
    </submittedName>
</protein>
<keyword evidence="4" id="KW-1185">Reference proteome</keyword>
<dbReference type="InterPro" id="IPR021309">
    <property type="entry name" value="YgaP-like_TM"/>
</dbReference>
<dbReference type="RefSeq" id="WP_119437699.1">
    <property type="nucleotide sequence ID" value="NZ_QWGR01000004.1"/>
</dbReference>
<dbReference type="Proteomes" id="UP000265926">
    <property type="component" value="Unassembled WGS sequence"/>
</dbReference>
<evidence type="ECO:0000313" key="3">
    <source>
        <dbReference type="EMBL" id="RIJ48777.1"/>
    </source>
</evidence>
<sequence>MKSNVGTTDRLIRVIAGLILAIAGVIFDSWWGLIGIIPLATGLFKFCPLYLPFKLSTTEKDS</sequence>